<dbReference type="Proteomes" id="UP000499080">
    <property type="component" value="Unassembled WGS sequence"/>
</dbReference>
<dbReference type="AlphaFoldDB" id="A0A4Y2RRT8"/>
<evidence type="ECO:0000256" key="1">
    <source>
        <dbReference type="SAM" id="MobiDB-lite"/>
    </source>
</evidence>
<sequence length="117" mass="13285">MTRTTFELAPPLTPTEKRLTHDYRPRATGPIHGISFSGIGYRTWNPPPTNLKLGVHEKERLSHLSQQLVCFPLILAEKLGRPFTDIPKCVLRQGSKSQNSSHPLLLLPRTGDFEFHF</sequence>
<organism evidence="2 3">
    <name type="scientific">Araneus ventricosus</name>
    <name type="common">Orbweaver spider</name>
    <name type="synonym">Epeira ventricosa</name>
    <dbReference type="NCBI Taxonomy" id="182803"/>
    <lineage>
        <taxon>Eukaryota</taxon>
        <taxon>Metazoa</taxon>
        <taxon>Ecdysozoa</taxon>
        <taxon>Arthropoda</taxon>
        <taxon>Chelicerata</taxon>
        <taxon>Arachnida</taxon>
        <taxon>Araneae</taxon>
        <taxon>Araneomorphae</taxon>
        <taxon>Entelegynae</taxon>
        <taxon>Araneoidea</taxon>
        <taxon>Araneidae</taxon>
        <taxon>Araneus</taxon>
    </lineage>
</organism>
<keyword evidence="3" id="KW-1185">Reference proteome</keyword>
<feature type="compositionally biased region" description="Basic and acidic residues" evidence="1">
    <location>
        <begin position="15"/>
        <end position="25"/>
    </location>
</feature>
<comment type="caution">
    <text evidence="2">The sequence shown here is derived from an EMBL/GenBank/DDBJ whole genome shotgun (WGS) entry which is preliminary data.</text>
</comment>
<gene>
    <name evidence="2" type="ORF">AVEN_53513_1</name>
</gene>
<feature type="region of interest" description="Disordered" evidence="1">
    <location>
        <begin position="1"/>
        <end position="26"/>
    </location>
</feature>
<name>A0A4Y2RRT8_ARAVE</name>
<evidence type="ECO:0000313" key="2">
    <source>
        <dbReference type="EMBL" id="GBN78544.1"/>
    </source>
</evidence>
<reference evidence="2 3" key="1">
    <citation type="journal article" date="2019" name="Sci. Rep.">
        <title>Orb-weaving spider Araneus ventricosus genome elucidates the spidroin gene catalogue.</title>
        <authorList>
            <person name="Kono N."/>
            <person name="Nakamura H."/>
            <person name="Ohtoshi R."/>
            <person name="Moran D.A.P."/>
            <person name="Shinohara A."/>
            <person name="Yoshida Y."/>
            <person name="Fujiwara M."/>
            <person name="Mori M."/>
            <person name="Tomita M."/>
            <person name="Arakawa K."/>
        </authorList>
    </citation>
    <scope>NUCLEOTIDE SEQUENCE [LARGE SCALE GENOMIC DNA]</scope>
</reference>
<dbReference type="EMBL" id="BGPR01018214">
    <property type="protein sequence ID" value="GBN78544.1"/>
    <property type="molecule type" value="Genomic_DNA"/>
</dbReference>
<proteinExistence type="predicted"/>
<evidence type="ECO:0000313" key="3">
    <source>
        <dbReference type="Proteomes" id="UP000499080"/>
    </source>
</evidence>
<accession>A0A4Y2RRT8</accession>
<protein>
    <submittedName>
        <fullName evidence="2">Uncharacterized protein</fullName>
    </submittedName>
</protein>